<dbReference type="OrthoDB" id="65569at2759"/>
<dbReference type="PANTHER" id="PTHR10353:SF197">
    <property type="entry name" value="INACTIVE BETA-GLUCOSIDASE 33-RELATED"/>
    <property type="match status" value="1"/>
</dbReference>
<dbReference type="GO" id="GO:0005975">
    <property type="term" value="P:carbohydrate metabolic process"/>
    <property type="evidence" value="ECO:0007669"/>
    <property type="project" value="InterPro"/>
</dbReference>
<organism evidence="4 5">
    <name type="scientific">Eragrostis curvula</name>
    <name type="common">weeping love grass</name>
    <dbReference type="NCBI Taxonomy" id="38414"/>
    <lineage>
        <taxon>Eukaryota</taxon>
        <taxon>Viridiplantae</taxon>
        <taxon>Streptophyta</taxon>
        <taxon>Embryophyta</taxon>
        <taxon>Tracheophyta</taxon>
        <taxon>Spermatophyta</taxon>
        <taxon>Magnoliopsida</taxon>
        <taxon>Liliopsida</taxon>
        <taxon>Poales</taxon>
        <taxon>Poaceae</taxon>
        <taxon>PACMAD clade</taxon>
        <taxon>Chloridoideae</taxon>
        <taxon>Eragrostideae</taxon>
        <taxon>Eragrostidinae</taxon>
        <taxon>Eragrostis</taxon>
    </lineage>
</organism>
<evidence type="ECO:0000256" key="1">
    <source>
        <dbReference type="ARBA" id="ARBA00010838"/>
    </source>
</evidence>
<accession>A0A5J9TBM3</accession>
<evidence type="ECO:0000313" key="4">
    <source>
        <dbReference type="EMBL" id="TVU08776.1"/>
    </source>
</evidence>
<dbReference type="PANTHER" id="PTHR10353">
    <property type="entry name" value="GLYCOSYL HYDROLASE"/>
    <property type="match status" value="1"/>
</dbReference>
<dbReference type="InterPro" id="IPR033132">
    <property type="entry name" value="GH_1_N_CS"/>
</dbReference>
<dbReference type="InterPro" id="IPR017853">
    <property type="entry name" value="GH"/>
</dbReference>
<comment type="similarity">
    <text evidence="1 3">Belongs to the glycosyl hydrolase 1 family.</text>
</comment>
<dbReference type="Proteomes" id="UP000324897">
    <property type="component" value="Chromosome 3"/>
</dbReference>
<keyword evidence="5" id="KW-1185">Reference proteome</keyword>
<dbReference type="AlphaFoldDB" id="A0A5J9TBM3"/>
<dbReference type="PROSITE" id="PS00653">
    <property type="entry name" value="GLYCOSYL_HYDROL_F1_2"/>
    <property type="match status" value="1"/>
</dbReference>
<comment type="caution">
    <text evidence="4">The sequence shown here is derived from an EMBL/GenBank/DDBJ whole genome shotgun (WGS) entry which is preliminary data.</text>
</comment>
<dbReference type="InterPro" id="IPR001360">
    <property type="entry name" value="Glyco_hydro_1"/>
</dbReference>
<protein>
    <recommendedName>
        <fullName evidence="6">4-hydroxy-7-methoxy-3-oxo-3,4-dihydro-2H-1,4-benzoxazin-2-yl glucosidebeta-D-glucosidase</fullName>
    </recommendedName>
</protein>
<name>A0A5J9TBM3_9POAL</name>
<keyword evidence="2" id="KW-0378">Hydrolase</keyword>
<proteinExistence type="inferred from homology"/>
<dbReference type="SUPFAM" id="SSF51445">
    <property type="entry name" value="(Trans)glycosidases"/>
    <property type="match status" value="1"/>
</dbReference>
<dbReference type="EMBL" id="RWGY01000039">
    <property type="protein sequence ID" value="TVU08776.1"/>
    <property type="molecule type" value="Genomic_DNA"/>
</dbReference>
<sequence>MAADDGEGLGDLLLEVDDGLLKAAVGVGEAEEGVDEAEEGVEQAVAAGRLTLWACPAPDAMRDLLLDDDLDGLRGKEMDRVKLGAMAACLACDTAASFSFSLLIMALLSFAVLRLPLLLALAVVIGVLTRDASALTRHDFPEGFVFGAGSSAFQVEGAAAEDGRKPCIWDTSPMQVTRLMDPLPMFQLISITITRCAFFNMKPDLTLSRGQLWFQIEKTGEDVKLMREMSLDAYRFSIAWTRLIPDGRGDINPKGLEYYNNLINELILHGIQPHATIYHFDLPQVLQDEYGGLLSPRFVEDYTAFAEVCFKHFGDRVKHWVTVNEPNIETIGGQPPRRCSSAFGENCTGGNSSTEPYITAHHLLLAHASAVSLYRNKYKANQGGQIGITLLGLWHEPATNTSQDAAATARMNDFHIGWFMHPLVYGDYPPVMRSRVGDRLPRLSVEESARVRGSFDFVGFNHYIVMRIRSAETDSGWKPRDYYVDAAVQDPLNQITEGKIESHPWALGKLLNHLKVKYENPPVIIHENGAAEVPDPPGAIVYDDEFRSEFLQMYLQVLYMSTRNGSDVRGYFVWSLLDVFEFLGGYRLRFGLCGVDMNAAGRTRYLRSSARWYAGFLHGGELRPPASRRPDDMSYAADE</sequence>
<evidence type="ECO:0000256" key="2">
    <source>
        <dbReference type="ARBA" id="ARBA00022801"/>
    </source>
</evidence>
<evidence type="ECO:0008006" key="6">
    <source>
        <dbReference type="Google" id="ProtNLM"/>
    </source>
</evidence>
<dbReference type="GO" id="GO:0008422">
    <property type="term" value="F:beta-glucosidase activity"/>
    <property type="evidence" value="ECO:0007669"/>
    <property type="project" value="TreeGrafter"/>
</dbReference>
<dbReference type="Gene3D" id="3.20.20.80">
    <property type="entry name" value="Glycosidases"/>
    <property type="match status" value="1"/>
</dbReference>
<gene>
    <name evidence="4" type="ORF">EJB05_42188</name>
</gene>
<dbReference type="Gramene" id="TVU08776">
    <property type="protein sequence ID" value="TVU08776"/>
    <property type="gene ID" value="EJB05_42188"/>
</dbReference>
<dbReference type="PRINTS" id="PR00131">
    <property type="entry name" value="GLHYDRLASE1"/>
</dbReference>
<reference evidence="4 5" key="1">
    <citation type="journal article" date="2019" name="Sci. Rep.">
        <title>A high-quality genome of Eragrostis curvula grass provides insights into Poaceae evolution and supports new strategies to enhance forage quality.</title>
        <authorList>
            <person name="Carballo J."/>
            <person name="Santos B.A.C.M."/>
            <person name="Zappacosta D."/>
            <person name="Garbus I."/>
            <person name="Selva J.P."/>
            <person name="Gallo C.A."/>
            <person name="Diaz A."/>
            <person name="Albertini E."/>
            <person name="Caccamo M."/>
            <person name="Echenique V."/>
        </authorList>
    </citation>
    <scope>NUCLEOTIDE SEQUENCE [LARGE SCALE GENOMIC DNA]</scope>
    <source>
        <strain evidence="5">cv. Victoria</strain>
        <tissue evidence="4">Leaf</tissue>
    </source>
</reference>
<dbReference type="FunFam" id="3.20.20.80:FF:000022">
    <property type="entry name" value="Beta-glucosidase 11"/>
    <property type="match status" value="1"/>
</dbReference>
<dbReference type="Pfam" id="PF00232">
    <property type="entry name" value="Glyco_hydro_1"/>
    <property type="match status" value="2"/>
</dbReference>
<evidence type="ECO:0000313" key="5">
    <source>
        <dbReference type="Proteomes" id="UP000324897"/>
    </source>
</evidence>
<evidence type="ECO:0000256" key="3">
    <source>
        <dbReference type="RuleBase" id="RU003690"/>
    </source>
</evidence>
<feature type="non-terminal residue" evidence="4">
    <location>
        <position position="1"/>
    </location>
</feature>